<sequence>MHTDEMAHTGRAAARRVRRRAPVRLRAALGVVGAAVAVAAAPGIAASYRATDTGAGPAARAEALGGLQLQGGLLLLCLLLAVGVTAYAWRADGRQSAQAAEALTARLAETRTELADVREAHTVERDTLLRERAALTQRIAALQDSVHGTFVGLSRRTLGLVERQLSFIDALEENEQDPDALDTLFKLDHLAACMRRHSENLLVLAGADQRGAQRRHVALIDVLRGAVSEIEAYHRVVIRPGLPEVRLNGFASGDASHLLAELLENATACSPPAGTVELGGRLLDTGELTLTVRDEGIGITPAARLAEFNERLGEIEPGPPPGEERGLGLYVVARLAGRHGVRVRLYGNGAGLTAEVRVPARLVVTAPDPVAPVDPAAAPRSMVHEPVEHARAAAPPAQPVRPQPVTPGGLPRRTPSAAQGIPHRAPAHPVSPNAPVDAAEVRRRLAGLQQGSREGWRAAAAEGGALRRGVPQQGVRERGVPDRGVPEQRALPQRGTDRT</sequence>
<dbReference type="EMBL" id="WEGJ01000014">
    <property type="protein sequence ID" value="MQY13682.1"/>
    <property type="molecule type" value="Genomic_DNA"/>
</dbReference>
<evidence type="ECO:0000256" key="1">
    <source>
        <dbReference type="ARBA" id="ARBA00000085"/>
    </source>
</evidence>
<dbReference type="SUPFAM" id="SSF55874">
    <property type="entry name" value="ATPase domain of HSP90 chaperone/DNA topoisomerase II/histidine kinase"/>
    <property type="match status" value="1"/>
</dbReference>
<feature type="transmembrane region" description="Helical" evidence="8">
    <location>
        <begin position="69"/>
        <end position="89"/>
    </location>
</feature>
<dbReference type="AlphaFoldDB" id="A0A7K0CL14"/>
<dbReference type="RefSeq" id="WP_323378146.1">
    <property type="nucleotide sequence ID" value="NZ_WEGJ01000014.1"/>
</dbReference>
<dbReference type="GO" id="GO:0005886">
    <property type="term" value="C:plasma membrane"/>
    <property type="evidence" value="ECO:0007669"/>
    <property type="project" value="TreeGrafter"/>
</dbReference>
<evidence type="ECO:0000256" key="6">
    <source>
        <dbReference type="SAM" id="Coils"/>
    </source>
</evidence>
<feature type="region of interest" description="Disordered" evidence="7">
    <location>
        <begin position="375"/>
        <end position="434"/>
    </location>
</feature>
<feature type="compositionally biased region" description="Basic and acidic residues" evidence="7">
    <location>
        <begin position="382"/>
        <end position="391"/>
    </location>
</feature>
<evidence type="ECO:0000259" key="9">
    <source>
        <dbReference type="SMART" id="SM00387"/>
    </source>
</evidence>
<keyword evidence="4" id="KW-0808">Transferase</keyword>
<feature type="coiled-coil region" evidence="6">
    <location>
        <begin position="100"/>
        <end position="145"/>
    </location>
</feature>
<evidence type="ECO:0000313" key="10">
    <source>
        <dbReference type="EMBL" id="MQY13682.1"/>
    </source>
</evidence>
<keyword evidence="8" id="KW-1133">Transmembrane helix</keyword>
<dbReference type="InterPro" id="IPR050428">
    <property type="entry name" value="TCS_sensor_his_kinase"/>
</dbReference>
<dbReference type="InterPro" id="IPR036890">
    <property type="entry name" value="HATPase_C_sf"/>
</dbReference>
<dbReference type="SMART" id="SM00387">
    <property type="entry name" value="HATPase_c"/>
    <property type="match status" value="1"/>
</dbReference>
<dbReference type="Proteomes" id="UP000466345">
    <property type="component" value="Unassembled WGS sequence"/>
</dbReference>
<dbReference type="Pfam" id="PF02518">
    <property type="entry name" value="HATPase_c"/>
    <property type="match status" value="1"/>
</dbReference>
<evidence type="ECO:0000256" key="2">
    <source>
        <dbReference type="ARBA" id="ARBA00012438"/>
    </source>
</evidence>
<comment type="caution">
    <text evidence="10">The sequence shown here is derived from an EMBL/GenBank/DDBJ whole genome shotgun (WGS) entry which is preliminary data.</text>
</comment>
<dbReference type="PANTHER" id="PTHR45436">
    <property type="entry name" value="SENSOR HISTIDINE KINASE YKOH"/>
    <property type="match status" value="1"/>
</dbReference>
<keyword evidence="3" id="KW-0597">Phosphoprotein</keyword>
<organism evidence="10 11">
    <name type="scientific">Streptomyces smaragdinus</name>
    <dbReference type="NCBI Taxonomy" id="2585196"/>
    <lineage>
        <taxon>Bacteria</taxon>
        <taxon>Bacillati</taxon>
        <taxon>Actinomycetota</taxon>
        <taxon>Actinomycetes</taxon>
        <taxon>Kitasatosporales</taxon>
        <taxon>Streptomycetaceae</taxon>
        <taxon>Streptomyces</taxon>
    </lineage>
</organism>
<feature type="compositionally biased region" description="Basic and acidic residues" evidence="7">
    <location>
        <begin position="475"/>
        <end position="486"/>
    </location>
</feature>
<keyword evidence="8" id="KW-0812">Transmembrane</keyword>
<dbReference type="PANTHER" id="PTHR45436:SF5">
    <property type="entry name" value="SENSOR HISTIDINE KINASE TRCS"/>
    <property type="match status" value="1"/>
</dbReference>
<keyword evidence="11" id="KW-1185">Reference proteome</keyword>
<evidence type="ECO:0000256" key="4">
    <source>
        <dbReference type="ARBA" id="ARBA00022679"/>
    </source>
</evidence>
<name>A0A7K0CL14_9ACTN</name>
<dbReference type="GO" id="GO:0004673">
    <property type="term" value="F:protein histidine kinase activity"/>
    <property type="evidence" value="ECO:0007669"/>
    <property type="project" value="UniProtKB-EC"/>
</dbReference>
<comment type="catalytic activity">
    <reaction evidence="1">
        <text>ATP + protein L-histidine = ADP + protein N-phospho-L-histidine.</text>
        <dbReference type="EC" id="2.7.13.3"/>
    </reaction>
</comment>
<accession>A0A7K0CL14</accession>
<feature type="domain" description="Histidine kinase/HSP90-like ATPase" evidence="9">
    <location>
        <begin position="253"/>
        <end position="362"/>
    </location>
</feature>
<evidence type="ECO:0000256" key="7">
    <source>
        <dbReference type="SAM" id="MobiDB-lite"/>
    </source>
</evidence>
<keyword evidence="6" id="KW-0175">Coiled coil</keyword>
<evidence type="ECO:0000256" key="5">
    <source>
        <dbReference type="ARBA" id="ARBA00022777"/>
    </source>
</evidence>
<keyword evidence="5" id="KW-0418">Kinase</keyword>
<feature type="region of interest" description="Disordered" evidence="7">
    <location>
        <begin position="447"/>
        <end position="499"/>
    </location>
</feature>
<dbReference type="Gene3D" id="3.30.565.10">
    <property type="entry name" value="Histidine kinase-like ATPase, C-terminal domain"/>
    <property type="match status" value="1"/>
</dbReference>
<proteinExistence type="predicted"/>
<dbReference type="EC" id="2.7.13.3" evidence="2"/>
<keyword evidence="8" id="KW-0472">Membrane</keyword>
<evidence type="ECO:0000256" key="8">
    <source>
        <dbReference type="SAM" id="Phobius"/>
    </source>
</evidence>
<feature type="compositionally biased region" description="Pro residues" evidence="7">
    <location>
        <begin position="396"/>
        <end position="405"/>
    </location>
</feature>
<evidence type="ECO:0000256" key="3">
    <source>
        <dbReference type="ARBA" id="ARBA00022553"/>
    </source>
</evidence>
<dbReference type="InterPro" id="IPR003594">
    <property type="entry name" value="HATPase_dom"/>
</dbReference>
<dbReference type="GO" id="GO:0000160">
    <property type="term" value="P:phosphorelay signal transduction system"/>
    <property type="evidence" value="ECO:0007669"/>
    <property type="project" value="TreeGrafter"/>
</dbReference>
<gene>
    <name evidence="10" type="ORF">SRB5_38320</name>
</gene>
<evidence type="ECO:0000313" key="11">
    <source>
        <dbReference type="Proteomes" id="UP000466345"/>
    </source>
</evidence>
<feature type="compositionally biased region" description="Low complexity" evidence="7">
    <location>
        <begin position="451"/>
        <end position="469"/>
    </location>
</feature>
<reference evidence="10 11" key="1">
    <citation type="submission" date="2019-10" db="EMBL/GenBank/DDBJ databases">
        <title>Streptomyces smaragdinus sp. nov. and Streptomyces fabii sp. nov., isolated from the gut of fungus growing-termite Macrotermes natalensis.</title>
        <authorList>
            <person name="Schwitalla J."/>
            <person name="Benndorf R."/>
            <person name="Martin K."/>
            <person name="De Beer W."/>
            <person name="Kaster A.-K."/>
            <person name="Vollmers J."/>
            <person name="Poulsen M."/>
            <person name="Beemelmanns C."/>
        </authorList>
    </citation>
    <scope>NUCLEOTIDE SEQUENCE [LARGE SCALE GENOMIC DNA]</scope>
    <source>
        <strain evidence="10 11">RB5</strain>
    </source>
</reference>
<protein>
    <recommendedName>
        <fullName evidence="2">histidine kinase</fullName>
        <ecNumber evidence="2">2.7.13.3</ecNumber>
    </recommendedName>
</protein>